<dbReference type="Gene3D" id="2.150.10.10">
    <property type="entry name" value="Serralysin-like metalloprotease, C-terminal"/>
    <property type="match status" value="1"/>
</dbReference>
<dbReference type="CDD" id="cd10283">
    <property type="entry name" value="MnuA_DNase1-like"/>
    <property type="match status" value="1"/>
</dbReference>
<dbReference type="Proteomes" id="UP001482513">
    <property type="component" value="Unassembled WGS sequence"/>
</dbReference>
<sequence length="1078" mass="111560">MATSVFINEFHYDNTSTDIGEFIEIAGPAGTDLTGWRIVRYNGTNGLVYTTPAANETLSGLIPDQGNGFGTVVINYPSNGLQNGVPDGFALVNNLNQVVQFISYEGFFTAVDGPAAGLVSTNIGISQPDTEAVGASLQLTGTGTTYEDFAWARTATNTSGAANAGQIFSGVSDPAEPLINEFVFDHTGTDINEFAEIFGTASTNYSRYTLLQIEGDSGSTLGRITTAQTIGSTDANGYWTTGFLNNIYQNGTQTLLLVKGFTGSVNQVIDTNGDGVVDVTPWASVVDGVAVTDGGASDRTYTPVVLAPSYDGSTQRVGGASRIPNGTDTDTAAGWVRNDFDLAGIPGFAGTPVEGEALNTPGAANAVVEAPPPPVDLTAIYDIQGAGHSSALVGQQVVTTGIVTAIDSNGFYLQDAVGDGNIATADAIFVFTGSAPTVAVGDGLQVAGMVSEFIPGGASTRNLSTTQLGGSLTITTLSTGNVLPAAVLLGQGGRVPPTENIDDDAFGSFDPVTDGIDFFESLEGMRVTAQDLLVVNGTNGFGEIFGVVDGGAGATGLSTRGTLNLSPDDFNPERVQIQLDSGVFNFAFPEVNVGDNLGNVTGVVNYDFGNFQIVATEDFTGNVQSAGLQREVSTLTKGDDQLTVASYNVLNLDPNDGDGDTDVASGQFAAIAQQIVSNLNAPDVIALQEVQDNSGSTNDGVTAANVTLQTLVDAIAAAGGPTYAFIDNTFITNNASGGEPGANIRTAYLYDPSRVDLVEGSVATIGSQGSGEAFAGARLPLIATFNFNGEAVTLVNNHFSSKGGSAPIFGTAQPFEARQEDPTVNGSVDQRQAQSQVVQDYVNSLLGSDPTANVVVLGDLNEFEFVSPVAGLESAGLTNLTNTLPENERYSYIFQGSSQAIDHILVSDSLAATAEYDAVHVNTELAESLQASDHDPVLARLTIKAPNVITGTAQSDVLVGTDRNDTILASGGPDLITTGGGRDQIVYTSTGQTGVTITDFEVGADKLVFTDLLADIGYTGSNPLADGLVQIRSLGNSDRIQLSLHLDRVGGGRTQFTDFITFQGVDAAALNNAENFVF</sequence>
<reference evidence="2 3" key="1">
    <citation type="submission" date="2022-04" db="EMBL/GenBank/DDBJ databases">
        <title>Positive selection, recombination, and allopatry shape intraspecific diversity of widespread and dominant cyanobacteria.</title>
        <authorList>
            <person name="Wei J."/>
            <person name="Shu W."/>
            <person name="Hu C."/>
        </authorList>
    </citation>
    <scope>NUCLEOTIDE SEQUENCE [LARGE SCALE GENOMIC DNA]</scope>
    <source>
        <strain evidence="2 3">DQ-A4</strain>
    </source>
</reference>
<gene>
    <name evidence="2" type="ORF">NC992_10010</name>
</gene>
<dbReference type="GO" id="GO:0004519">
    <property type="term" value="F:endonuclease activity"/>
    <property type="evidence" value="ECO:0007669"/>
    <property type="project" value="UniProtKB-KW"/>
</dbReference>
<dbReference type="InterPro" id="IPR011049">
    <property type="entry name" value="Serralysin-like_metalloprot_C"/>
</dbReference>
<dbReference type="InterPro" id="IPR036691">
    <property type="entry name" value="Endo/exonu/phosph_ase_sf"/>
</dbReference>
<evidence type="ECO:0000313" key="3">
    <source>
        <dbReference type="Proteomes" id="UP001482513"/>
    </source>
</evidence>
<dbReference type="CDD" id="cd04486">
    <property type="entry name" value="YhcR_OBF_like"/>
    <property type="match status" value="1"/>
</dbReference>
<keyword evidence="3" id="KW-1185">Reference proteome</keyword>
<proteinExistence type="predicted"/>
<evidence type="ECO:0000313" key="2">
    <source>
        <dbReference type="EMBL" id="MEP0947204.1"/>
    </source>
</evidence>
<dbReference type="PANTHER" id="PTHR42834">
    <property type="entry name" value="ENDONUCLEASE/EXONUCLEASE/PHOSPHATASE FAMILY PROTEIN (AFU_ORTHOLOGUE AFUA_3G09210)"/>
    <property type="match status" value="1"/>
</dbReference>
<name>A0ABV0K354_9CYAN</name>
<keyword evidence="2" id="KW-0378">Hydrolase</keyword>
<accession>A0ABV0K354</accession>
<dbReference type="PANTHER" id="PTHR42834:SF1">
    <property type="entry name" value="ENDONUCLEASE_EXONUCLEASE_PHOSPHATASE FAMILY PROTEIN (AFU_ORTHOLOGUE AFUA_3G09210)"/>
    <property type="match status" value="1"/>
</dbReference>
<evidence type="ECO:0000259" key="1">
    <source>
        <dbReference type="Pfam" id="PF03372"/>
    </source>
</evidence>
<dbReference type="SUPFAM" id="SSF51120">
    <property type="entry name" value="beta-Roll"/>
    <property type="match status" value="1"/>
</dbReference>
<dbReference type="Pfam" id="PF03372">
    <property type="entry name" value="Exo_endo_phos"/>
    <property type="match status" value="1"/>
</dbReference>
<feature type="domain" description="Endonuclease/exonuclease/phosphatase" evidence="1">
    <location>
        <begin position="645"/>
        <end position="934"/>
    </location>
</feature>
<protein>
    <submittedName>
        <fullName evidence="2">Endonuclease/exonuclease/phosphatase family protein</fullName>
    </submittedName>
</protein>
<dbReference type="SUPFAM" id="SSF56219">
    <property type="entry name" value="DNase I-like"/>
    <property type="match status" value="1"/>
</dbReference>
<dbReference type="InterPro" id="IPR019960">
    <property type="entry name" value="T1SS_VCA0849"/>
</dbReference>
<comment type="caution">
    <text evidence="2">The sequence shown here is derived from an EMBL/GenBank/DDBJ whole genome shotgun (WGS) entry which is preliminary data.</text>
</comment>
<keyword evidence="2" id="KW-0540">Nuclease</keyword>
<dbReference type="EMBL" id="JAMPKX010000003">
    <property type="protein sequence ID" value="MEP0947204.1"/>
    <property type="molecule type" value="Genomic_DNA"/>
</dbReference>
<dbReference type="RefSeq" id="WP_190701593.1">
    <property type="nucleotide sequence ID" value="NZ_JAMPKX010000003.1"/>
</dbReference>
<organism evidence="2 3">
    <name type="scientific">Leptolyngbya subtilissima DQ-A4</name>
    <dbReference type="NCBI Taxonomy" id="2933933"/>
    <lineage>
        <taxon>Bacteria</taxon>
        <taxon>Bacillati</taxon>
        <taxon>Cyanobacteriota</taxon>
        <taxon>Cyanophyceae</taxon>
        <taxon>Leptolyngbyales</taxon>
        <taxon>Leptolyngbyaceae</taxon>
        <taxon>Leptolyngbya group</taxon>
        <taxon>Leptolyngbya</taxon>
    </lineage>
</organism>
<dbReference type="Gene3D" id="3.60.10.10">
    <property type="entry name" value="Endonuclease/exonuclease/phosphatase"/>
    <property type="match status" value="1"/>
</dbReference>
<keyword evidence="2" id="KW-0255">Endonuclease</keyword>
<dbReference type="NCBIfam" id="TIGR03661">
    <property type="entry name" value="T1SS_VCA0849"/>
    <property type="match status" value="1"/>
</dbReference>
<dbReference type="InterPro" id="IPR005135">
    <property type="entry name" value="Endo/exonuclease/phosphatase"/>
</dbReference>